<accession>A0ACB9FN24</accession>
<reference evidence="1 2" key="2">
    <citation type="journal article" date="2022" name="Mol. Ecol. Resour.">
        <title>The genomes of chicory, endive, great burdock and yacon provide insights into Asteraceae paleo-polyploidization history and plant inulin production.</title>
        <authorList>
            <person name="Fan W."/>
            <person name="Wang S."/>
            <person name="Wang H."/>
            <person name="Wang A."/>
            <person name="Jiang F."/>
            <person name="Liu H."/>
            <person name="Zhao H."/>
            <person name="Xu D."/>
            <person name="Zhang Y."/>
        </authorList>
    </citation>
    <scope>NUCLEOTIDE SEQUENCE [LARGE SCALE GENOMIC DNA]</scope>
    <source>
        <strain evidence="2">cv. Niubang</strain>
    </source>
</reference>
<proteinExistence type="predicted"/>
<sequence length="747" mass="82548">MAAKCSTAPTVQWNWVIEALANFEQVDTSTLIGLVKMAPAISGNLGKDAREMVSIRILESLFGHGNEATVDGDSSQNAKIRFDASERCEDVLQQILNETPEPMAKLEKEKWDVRPFLMHKRSTLPKCMLKKLKEAILESSHPLLASLKERSRVIANVSENTSPGNDGNFNVQGTVKDDLAFLNPRKDKNKFQEKVLQEVNKVGKTAGATTEHTGREECEMAIEPPLKGPVRKKLMEHDAHAASRTLLHSCDVANAQHDRQQLHCDDDNLPQDTHREGHDKGVSVNSMENLEFVVKSKVPKNSIQPNVLDGEPSGIAKNSMKHDGRLETSNDSDIADDENTDSERADDENTDIAAKKEAFLNSQCSLNQDSLAMTEWSEINLCMKCNEGGQLLVCSSDACPLRVHESCLGSAVTLDENGKFFCPFCAYSRAISKYLEAKRKASLARKDLQAFSSFTVNSRPNKSSKTQSELEINEGRKMGAFGETTKGNGNGDTVSRANNINCRSNKEDSTRADPLMPIVSDDPSCGEKEAGVASADNSLLPEPLSSCVNDDLDKGVSVSNRSMKEAEEVRQNVGKGCESPTRMEEHQLSSQDVNDCGLKSPSFNANGSDLVTGERAEMQHIRTGCLNQQTTDLPQNPIPQPSTPKQKCKEKESHRSVESSCSRKLRKRKVQHTSPSVPSSRRKILPWTKLEEETLKEGVQRYSSVNSKGIPWKEILDFGCNVFHKGRTPIDLKDKWRNVCKGSPNLK</sequence>
<dbReference type="Proteomes" id="UP001055879">
    <property type="component" value="Linkage Group LG01"/>
</dbReference>
<evidence type="ECO:0000313" key="1">
    <source>
        <dbReference type="EMBL" id="KAI3772577.1"/>
    </source>
</evidence>
<evidence type="ECO:0000313" key="2">
    <source>
        <dbReference type="Proteomes" id="UP001055879"/>
    </source>
</evidence>
<dbReference type="EMBL" id="CM042047">
    <property type="protein sequence ID" value="KAI3772577.1"/>
    <property type="molecule type" value="Genomic_DNA"/>
</dbReference>
<keyword evidence="2" id="KW-1185">Reference proteome</keyword>
<protein>
    <submittedName>
        <fullName evidence="1">Uncharacterized protein</fullName>
    </submittedName>
</protein>
<name>A0ACB9FN24_ARCLA</name>
<reference evidence="2" key="1">
    <citation type="journal article" date="2022" name="Mol. Ecol. Resour.">
        <title>The genomes of chicory, endive, great burdock and yacon provide insights into Asteraceae palaeo-polyploidization history and plant inulin production.</title>
        <authorList>
            <person name="Fan W."/>
            <person name="Wang S."/>
            <person name="Wang H."/>
            <person name="Wang A."/>
            <person name="Jiang F."/>
            <person name="Liu H."/>
            <person name="Zhao H."/>
            <person name="Xu D."/>
            <person name="Zhang Y."/>
        </authorList>
    </citation>
    <scope>NUCLEOTIDE SEQUENCE [LARGE SCALE GENOMIC DNA]</scope>
    <source>
        <strain evidence="2">cv. Niubang</strain>
    </source>
</reference>
<gene>
    <name evidence="1" type="ORF">L6452_03767</name>
</gene>
<comment type="caution">
    <text evidence="1">The sequence shown here is derived from an EMBL/GenBank/DDBJ whole genome shotgun (WGS) entry which is preliminary data.</text>
</comment>
<organism evidence="1 2">
    <name type="scientific">Arctium lappa</name>
    <name type="common">Greater burdock</name>
    <name type="synonym">Lappa major</name>
    <dbReference type="NCBI Taxonomy" id="4217"/>
    <lineage>
        <taxon>Eukaryota</taxon>
        <taxon>Viridiplantae</taxon>
        <taxon>Streptophyta</taxon>
        <taxon>Embryophyta</taxon>
        <taxon>Tracheophyta</taxon>
        <taxon>Spermatophyta</taxon>
        <taxon>Magnoliopsida</taxon>
        <taxon>eudicotyledons</taxon>
        <taxon>Gunneridae</taxon>
        <taxon>Pentapetalae</taxon>
        <taxon>asterids</taxon>
        <taxon>campanulids</taxon>
        <taxon>Asterales</taxon>
        <taxon>Asteraceae</taxon>
        <taxon>Carduoideae</taxon>
        <taxon>Cardueae</taxon>
        <taxon>Arctiinae</taxon>
        <taxon>Arctium</taxon>
    </lineage>
</organism>